<organism evidence="2 3">
    <name type="scientific">Apiospora arundinis</name>
    <dbReference type="NCBI Taxonomy" id="335852"/>
    <lineage>
        <taxon>Eukaryota</taxon>
        <taxon>Fungi</taxon>
        <taxon>Dikarya</taxon>
        <taxon>Ascomycota</taxon>
        <taxon>Pezizomycotina</taxon>
        <taxon>Sordariomycetes</taxon>
        <taxon>Xylariomycetidae</taxon>
        <taxon>Amphisphaeriales</taxon>
        <taxon>Apiosporaceae</taxon>
        <taxon>Apiospora</taxon>
    </lineage>
</organism>
<proteinExistence type="predicted"/>
<name>A0ABR2JIC8_9PEZI</name>
<evidence type="ECO:0000313" key="2">
    <source>
        <dbReference type="EMBL" id="KAK8877485.1"/>
    </source>
</evidence>
<feature type="transmembrane region" description="Helical" evidence="1">
    <location>
        <begin position="314"/>
        <end position="336"/>
    </location>
</feature>
<protein>
    <recommendedName>
        <fullName evidence="4">Transmembrane protein</fullName>
    </recommendedName>
</protein>
<evidence type="ECO:0000313" key="3">
    <source>
        <dbReference type="Proteomes" id="UP001390339"/>
    </source>
</evidence>
<feature type="transmembrane region" description="Helical" evidence="1">
    <location>
        <begin position="208"/>
        <end position="230"/>
    </location>
</feature>
<feature type="transmembrane region" description="Helical" evidence="1">
    <location>
        <begin position="242"/>
        <end position="263"/>
    </location>
</feature>
<dbReference type="Proteomes" id="UP001390339">
    <property type="component" value="Unassembled WGS sequence"/>
</dbReference>
<feature type="transmembrane region" description="Helical" evidence="1">
    <location>
        <begin position="123"/>
        <end position="150"/>
    </location>
</feature>
<keyword evidence="1" id="KW-0472">Membrane</keyword>
<accession>A0ABR2JIC8</accession>
<keyword evidence="1" id="KW-0812">Transmembrane</keyword>
<comment type="caution">
    <text evidence="2">The sequence shown here is derived from an EMBL/GenBank/DDBJ whole genome shotgun (WGS) entry which is preliminary data.</text>
</comment>
<evidence type="ECO:0000256" key="1">
    <source>
        <dbReference type="SAM" id="Phobius"/>
    </source>
</evidence>
<dbReference type="EMBL" id="JAPCWZ010000002">
    <property type="protein sequence ID" value="KAK8877485.1"/>
    <property type="molecule type" value="Genomic_DNA"/>
</dbReference>
<keyword evidence="3" id="KW-1185">Reference proteome</keyword>
<feature type="transmembrane region" description="Helical" evidence="1">
    <location>
        <begin position="176"/>
        <end position="196"/>
    </location>
</feature>
<evidence type="ECO:0008006" key="4">
    <source>
        <dbReference type="Google" id="ProtNLM"/>
    </source>
</evidence>
<sequence>MGDAWESMSGGSDLLSYARSCDSFITLTRSVRPGALDNLVDYLKSILPQHMLSHEPSWSSILAWYEQHLEQERFNVTLPGNHHATEMDWHEYKFWRVAKEDTACMERACLMWSAGSVEVDPDLAGIGVLCSYCMEAALVTTFFLVLVFLARWNNTRTTTSPASLVIARLVDVHRGALYDMFLGASILCFGVQLATIRSYQARESNTTLFFLVNSLVSSFAFLPLLALCCLVDARAHIRIRYWFFRATAFVLYCLWVAVIWLVAVENPGLSLIFVFIGPITRKKAVIGELLHELSPWQKPYCQYRFDGSTAYLKLAVICVWAVMILPPAMYLVIGVVRLIERLRGSKGDMVSRSVSHFFHVVLPLFCLVGMWTILGLILHIRGVLTLASRDELSLVDINKWEIGQILAALTWMPVVIEMGRIAAVGMRAMGFRDVVVEEEEEEAAELPVYKPETLAGNGSYSGHHSCVSEDDTPLVPLNSHQSVQTINNRGNTTSIAT</sequence>
<feature type="transmembrane region" description="Helical" evidence="1">
    <location>
        <begin position="402"/>
        <end position="423"/>
    </location>
</feature>
<reference evidence="2 3" key="1">
    <citation type="journal article" date="2024" name="IMA Fungus">
        <title>Apiospora arundinis, a panoply of carbohydrate-active enzymes and secondary metabolites.</title>
        <authorList>
            <person name="Sorensen T."/>
            <person name="Petersen C."/>
            <person name="Muurmann A.T."/>
            <person name="Christiansen J.V."/>
            <person name="Brundto M.L."/>
            <person name="Overgaard C.K."/>
            <person name="Boysen A.T."/>
            <person name="Wollenberg R.D."/>
            <person name="Larsen T.O."/>
            <person name="Sorensen J.L."/>
            <person name="Nielsen K.L."/>
            <person name="Sondergaard T.E."/>
        </authorList>
    </citation>
    <scope>NUCLEOTIDE SEQUENCE [LARGE SCALE GENOMIC DNA]</scope>
    <source>
        <strain evidence="2 3">AAU 773</strain>
    </source>
</reference>
<keyword evidence="1" id="KW-1133">Transmembrane helix</keyword>
<gene>
    <name evidence="2" type="ORF">PGQ11_002431</name>
</gene>
<feature type="transmembrane region" description="Helical" evidence="1">
    <location>
        <begin position="357"/>
        <end position="382"/>
    </location>
</feature>